<proteinExistence type="predicted"/>
<dbReference type="PATRIC" id="fig|28037.97.peg.1544"/>
<organism evidence="1 2">
    <name type="scientific">Streptococcus mitis</name>
    <dbReference type="NCBI Taxonomy" id="28037"/>
    <lineage>
        <taxon>Bacteria</taxon>
        <taxon>Bacillati</taxon>
        <taxon>Bacillota</taxon>
        <taxon>Bacilli</taxon>
        <taxon>Lactobacillales</taxon>
        <taxon>Streptococcaceae</taxon>
        <taxon>Streptococcus</taxon>
        <taxon>Streptococcus mitis group</taxon>
    </lineage>
</organism>
<dbReference type="RefSeq" id="WP_033684323.1">
    <property type="nucleotide sequence ID" value="NZ_JPFW01000009.1"/>
</dbReference>
<protein>
    <submittedName>
        <fullName evidence="1">Uncharacterized protein</fullName>
    </submittedName>
</protein>
<reference evidence="1 2" key="1">
    <citation type="submission" date="2014-05" db="EMBL/GenBank/DDBJ databases">
        <authorList>
            <person name="Daugherty S.C."/>
            <person name="Tallon L.J."/>
            <person name="Sadzewicz L."/>
            <person name="Kilian M."/>
            <person name="Tettelin H."/>
        </authorList>
    </citation>
    <scope>NUCLEOTIDE SEQUENCE [LARGE SCALE GENOMIC DNA]</scope>
    <source>
        <strain evidence="1 2">SK642</strain>
    </source>
</reference>
<sequence length="73" mass="8811">MEDLYIDTQQKAKQFLYQLMKNQDIPLLKYTFRFFFDYYVSENRILVIPHHFSGRKIEGLTIINELGVSISYE</sequence>
<gene>
    <name evidence="1" type="ORF">SK642_1608</name>
</gene>
<evidence type="ECO:0000313" key="2">
    <source>
        <dbReference type="Proteomes" id="UP000028030"/>
    </source>
</evidence>
<dbReference type="EMBL" id="JPFW01000009">
    <property type="protein sequence ID" value="KEQ39476.1"/>
    <property type="molecule type" value="Genomic_DNA"/>
</dbReference>
<dbReference type="AlphaFoldDB" id="A0A081Q953"/>
<dbReference type="Proteomes" id="UP000028030">
    <property type="component" value="Unassembled WGS sequence"/>
</dbReference>
<accession>A0A081Q953</accession>
<name>A0A081Q953_STRMT</name>
<evidence type="ECO:0000313" key="1">
    <source>
        <dbReference type="EMBL" id="KEQ39476.1"/>
    </source>
</evidence>
<comment type="caution">
    <text evidence="1">The sequence shown here is derived from an EMBL/GenBank/DDBJ whole genome shotgun (WGS) entry which is preliminary data.</text>
</comment>